<evidence type="ECO:0000313" key="2">
    <source>
        <dbReference type="Proteomes" id="UP000276133"/>
    </source>
</evidence>
<name>A0A3M7PHH0_BRAPC</name>
<keyword evidence="2" id="KW-1185">Reference proteome</keyword>
<dbReference type="Proteomes" id="UP000276133">
    <property type="component" value="Unassembled WGS sequence"/>
</dbReference>
<evidence type="ECO:0000313" key="1">
    <source>
        <dbReference type="EMBL" id="RMZ98566.1"/>
    </source>
</evidence>
<sequence length="59" mass="6962">MTQHYVVNENGSFLTQAKNMVKNYQFQLPTLQFFAGSKMTHYRLQQSEFLAKIEQNDCN</sequence>
<protein>
    <submittedName>
        <fullName evidence="1">Uncharacterized protein</fullName>
    </submittedName>
</protein>
<dbReference type="EMBL" id="REGN01010690">
    <property type="protein sequence ID" value="RMZ98566.1"/>
    <property type="molecule type" value="Genomic_DNA"/>
</dbReference>
<organism evidence="1 2">
    <name type="scientific">Brachionus plicatilis</name>
    <name type="common">Marine rotifer</name>
    <name type="synonym">Brachionus muelleri</name>
    <dbReference type="NCBI Taxonomy" id="10195"/>
    <lineage>
        <taxon>Eukaryota</taxon>
        <taxon>Metazoa</taxon>
        <taxon>Spiralia</taxon>
        <taxon>Gnathifera</taxon>
        <taxon>Rotifera</taxon>
        <taxon>Eurotatoria</taxon>
        <taxon>Monogononta</taxon>
        <taxon>Pseudotrocha</taxon>
        <taxon>Ploima</taxon>
        <taxon>Brachionidae</taxon>
        <taxon>Brachionus</taxon>
    </lineage>
</organism>
<reference evidence="1 2" key="1">
    <citation type="journal article" date="2018" name="Sci. Rep.">
        <title>Genomic signatures of local adaptation to the degree of environmental predictability in rotifers.</title>
        <authorList>
            <person name="Franch-Gras L."/>
            <person name="Hahn C."/>
            <person name="Garcia-Roger E.M."/>
            <person name="Carmona M.J."/>
            <person name="Serra M."/>
            <person name="Gomez A."/>
        </authorList>
    </citation>
    <scope>NUCLEOTIDE SEQUENCE [LARGE SCALE GENOMIC DNA]</scope>
    <source>
        <strain evidence="1">HYR1</strain>
    </source>
</reference>
<dbReference type="AlphaFoldDB" id="A0A3M7PHH0"/>
<accession>A0A3M7PHH0</accession>
<gene>
    <name evidence="1" type="ORF">BpHYR1_047189</name>
</gene>
<proteinExistence type="predicted"/>
<comment type="caution">
    <text evidence="1">The sequence shown here is derived from an EMBL/GenBank/DDBJ whole genome shotgun (WGS) entry which is preliminary data.</text>
</comment>